<dbReference type="RefSeq" id="WP_085051965.1">
    <property type="nucleotide sequence ID" value="NZ_LNQR01000051.1"/>
</dbReference>
<dbReference type="Gene3D" id="2.70.150.10">
    <property type="entry name" value="Calcium-transporting ATPase, cytoplasmic transduction domain A"/>
    <property type="match status" value="1"/>
</dbReference>
<keyword evidence="13" id="KW-1185">Reference proteome</keyword>
<dbReference type="EMBL" id="LNQR01000051">
    <property type="protein sequence ID" value="KWT87417.1"/>
    <property type="molecule type" value="Genomic_DNA"/>
</dbReference>
<feature type="transmembrane region" description="Helical" evidence="10">
    <location>
        <begin position="192"/>
        <end position="211"/>
    </location>
</feature>
<dbReference type="InterPro" id="IPR023299">
    <property type="entry name" value="ATPase_P-typ_cyto_dom_N"/>
</dbReference>
<dbReference type="PROSITE" id="PS50846">
    <property type="entry name" value="HMA_2"/>
    <property type="match status" value="2"/>
</dbReference>
<dbReference type="GO" id="GO:0016787">
    <property type="term" value="F:hydrolase activity"/>
    <property type="evidence" value="ECO:0007669"/>
    <property type="project" value="UniProtKB-KW"/>
</dbReference>
<dbReference type="CDD" id="cd00371">
    <property type="entry name" value="HMA"/>
    <property type="match status" value="2"/>
</dbReference>
<evidence type="ECO:0000259" key="11">
    <source>
        <dbReference type="PROSITE" id="PS50846"/>
    </source>
</evidence>
<dbReference type="EC" id="3.6.3.-" evidence="12"/>
<evidence type="ECO:0000256" key="10">
    <source>
        <dbReference type="RuleBase" id="RU362081"/>
    </source>
</evidence>
<dbReference type="InterPro" id="IPR018303">
    <property type="entry name" value="ATPase_P-typ_P_site"/>
</dbReference>
<comment type="subcellular location">
    <subcellularLocation>
        <location evidence="10">Cell membrane</location>
    </subcellularLocation>
    <subcellularLocation>
        <location evidence="1">Endomembrane system</location>
        <topology evidence="1">Multi-pass membrane protein</topology>
    </subcellularLocation>
</comment>
<protein>
    <submittedName>
        <fullName evidence="12">ATPase P</fullName>
        <ecNumber evidence="12">3.6.3.-</ecNumber>
    </submittedName>
</protein>
<organism evidence="12 13">
    <name type="scientific">Candidatus Magnetominusculus xianensis</name>
    <dbReference type="NCBI Taxonomy" id="1748249"/>
    <lineage>
        <taxon>Bacteria</taxon>
        <taxon>Pseudomonadati</taxon>
        <taxon>Nitrospirota</taxon>
        <taxon>Nitrospiria</taxon>
        <taxon>Nitrospirales</taxon>
        <taxon>Nitrospiraceae</taxon>
        <taxon>Candidatus Magnetominusculus</taxon>
    </lineage>
</organism>
<comment type="similarity">
    <text evidence="2 10">Belongs to the cation transport ATPase (P-type) (TC 3.A.3) family. Type IB subfamily.</text>
</comment>
<sequence length="804" mass="85480">MNDNKTITIPITGMTCAVCAQSVGKAIKKHAFVNWAEVNFASEKAVVTVNSTQSGTTACINSIVHSIKEEGYGVMTSKTELKIADMSCAACVSAVERAINSVSGVVSASVNLTTEMAVVEYISTITNVGEIVRAVTVSGYKGQPSEEIVRDTERMEREKHYASLKTALWTSAVISAIVMTASMVQIPVLSNPYVLFALTAPVQFISGMRFYRAALTALRHFSANMNTLIAVGTSAAFFYSAFAVFFPGTIHRHGMEPHLYFDTSAVIITLILFGRLLELRAKGHTSEAIKKLIDMQAKTASVIRDNVETAIPIDDVVQGDIVIVRPGERIPVDGTIIDGASAVDESTITGEGLPVDKTKGDHLYGGTLNMFGAFKMTASRIGKDSMLGSIIRLIEEAQAAKAPIQRLADKVASVFVPVVILIALITFALWFFLGAEPSFNRAMMNFIAVLIIACPCALGLATPTAVMVGTGKGAERGILIKGPEALERAHKIQVVAMDKTGTLTQGKPFLTGVELQHGNLSEKEALRTAASAEKYSEHPIAKAIVERAMTEGIQLFDLDSFVSITGGGVKGTYKGSDILIGSARFLADEGIELIESISGSAKTTVCLAIDKDLKAVFSISDTIKKTSTDAVTRLKALGIETIMLTGDNSAAAEAIAHEAGISKVYAGLLPNEKLEIIRSIKKDKKVVAMVGDGINDAPALAEADVGIALGTGMDIAIESADIILIKGDLMAVADAISLSRLTIRTIKENLFWAFFYNIVGIPIAAGVLTLFGGPPLNPMIASFAMAFSSVSVVSNSLRLKKKRL</sequence>
<dbReference type="InterPro" id="IPR036163">
    <property type="entry name" value="HMA_dom_sf"/>
</dbReference>
<evidence type="ECO:0000313" key="13">
    <source>
        <dbReference type="Proteomes" id="UP000060487"/>
    </source>
</evidence>
<feature type="transmembrane region" description="Helical" evidence="10">
    <location>
        <begin position="167"/>
        <end position="186"/>
    </location>
</feature>
<dbReference type="InterPro" id="IPR044492">
    <property type="entry name" value="P_typ_ATPase_HD_dom"/>
</dbReference>
<evidence type="ECO:0000313" key="12">
    <source>
        <dbReference type="EMBL" id="KWT87417.1"/>
    </source>
</evidence>
<evidence type="ECO:0000256" key="4">
    <source>
        <dbReference type="ARBA" id="ARBA00022723"/>
    </source>
</evidence>
<keyword evidence="3 10" id="KW-0812">Transmembrane</keyword>
<evidence type="ECO:0000256" key="8">
    <source>
        <dbReference type="ARBA" id="ARBA00022989"/>
    </source>
</evidence>
<dbReference type="Gene3D" id="3.40.50.1000">
    <property type="entry name" value="HAD superfamily/HAD-like"/>
    <property type="match status" value="1"/>
</dbReference>
<dbReference type="PRINTS" id="PR00943">
    <property type="entry name" value="CUATPASE"/>
</dbReference>
<feature type="transmembrane region" description="Helical" evidence="10">
    <location>
        <begin position="750"/>
        <end position="773"/>
    </location>
</feature>
<feature type="domain" description="HMA" evidence="11">
    <location>
        <begin position="5"/>
        <end position="75"/>
    </location>
</feature>
<dbReference type="SUPFAM" id="SSF56784">
    <property type="entry name" value="HAD-like"/>
    <property type="match status" value="1"/>
</dbReference>
<keyword evidence="7" id="KW-1278">Translocase</keyword>
<evidence type="ECO:0000256" key="6">
    <source>
        <dbReference type="ARBA" id="ARBA00022840"/>
    </source>
</evidence>
<dbReference type="PANTHER" id="PTHR43520">
    <property type="entry name" value="ATP7, ISOFORM B"/>
    <property type="match status" value="1"/>
</dbReference>
<dbReference type="Gene3D" id="3.40.1110.10">
    <property type="entry name" value="Calcium-transporting ATPase, cytoplasmic domain N"/>
    <property type="match status" value="1"/>
</dbReference>
<evidence type="ECO:0000256" key="1">
    <source>
        <dbReference type="ARBA" id="ARBA00004127"/>
    </source>
</evidence>
<dbReference type="SUPFAM" id="SSF81665">
    <property type="entry name" value="Calcium ATPase, transmembrane domain M"/>
    <property type="match status" value="1"/>
</dbReference>
<feature type="transmembrane region" description="Helical" evidence="10">
    <location>
        <begin position="258"/>
        <end position="277"/>
    </location>
</feature>
<dbReference type="InterPro" id="IPR008250">
    <property type="entry name" value="ATPase_P-typ_transduc_dom_A_sf"/>
</dbReference>
<keyword evidence="6 10" id="KW-0067">ATP-binding</keyword>
<keyword evidence="8 10" id="KW-1133">Transmembrane helix</keyword>
<feature type="transmembrane region" description="Helical" evidence="10">
    <location>
        <begin position="779"/>
        <end position="797"/>
    </location>
</feature>
<feature type="domain" description="HMA" evidence="11">
    <location>
        <begin position="77"/>
        <end position="143"/>
    </location>
</feature>
<feature type="transmembrane region" description="Helical" evidence="10">
    <location>
        <begin position="411"/>
        <end position="433"/>
    </location>
</feature>
<evidence type="ECO:0000256" key="2">
    <source>
        <dbReference type="ARBA" id="ARBA00006024"/>
    </source>
</evidence>
<proteinExistence type="inferred from homology"/>
<keyword evidence="9 10" id="KW-0472">Membrane</keyword>
<keyword evidence="12" id="KW-0378">Hydrolase</keyword>
<dbReference type="SFLD" id="SFLDS00003">
    <property type="entry name" value="Haloacid_Dehalogenase"/>
    <property type="match status" value="1"/>
</dbReference>
<feature type="transmembrane region" description="Helical" evidence="10">
    <location>
        <begin position="445"/>
        <end position="468"/>
    </location>
</feature>
<dbReference type="SFLD" id="SFLDG00002">
    <property type="entry name" value="C1.7:_P-type_atpase_like"/>
    <property type="match status" value="1"/>
</dbReference>
<accession>A0ABR5SG75</accession>
<evidence type="ECO:0000256" key="3">
    <source>
        <dbReference type="ARBA" id="ARBA00022692"/>
    </source>
</evidence>
<dbReference type="PROSITE" id="PS01229">
    <property type="entry name" value="COF_2"/>
    <property type="match status" value="1"/>
</dbReference>
<feature type="transmembrane region" description="Helical" evidence="10">
    <location>
        <begin position="223"/>
        <end position="246"/>
    </location>
</feature>
<reference evidence="12 13" key="1">
    <citation type="submission" date="2015-11" db="EMBL/GenBank/DDBJ databases">
        <authorList>
            <person name="Lin W."/>
        </authorList>
    </citation>
    <scope>NUCLEOTIDE SEQUENCE [LARGE SCALE GENOMIC DNA]</scope>
    <source>
        <strain evidence="12 13">HCH-1</strain>
    </source>
</reference>
<dbReference type="NCBIfam" id="TIGR01494">
    <property type="entry name" value="ATPase_P-type"/>
    <property type="match status" value="1"/>
</dbReference>
<dbReference type="SFLD" id="SFLDF00027">
    <property type="entry name" value="p-type_atpase"/>
    <property type="match status" value="1"/>
</dbReference>
<dbReference type="PANTHER" id="PTHR43520:SF8">
    <property type="entry name" value="P-TYPE CU(+) TRANSPORTER"/>
    <property type="match status" value="1"/>
</dbReference>
<dbReference type="Pfam" id="PF00702">
    <property type="entry name" value="Hydrolase"/>
    <property type="match status" value="1"/>
</dbReference>
<name>A0ABR5SG75_9BACT</name>
<evidence type="ECO:0000256" key="7">
    <source>
        <dbReference type="ARBA" id="ARBA00022967"/>
    </source>
</evidence>
<dbReference type="Proteomes" id="UP000060487">
    <property type="component" value="Unassembled WGS sequence"/>
</dbReference>
<dbReference type="PROSITE" id="PS01047">
    <property type="entry name" value="HMA_1"/>
    <property type="match status" value="1"/>
</dbReference>
<dbReference type="InterPro" id="IPR059000">
    <property type="entry name" value="ATPase_P-type_domA"/>
</dbReference>
<evidence type="ECO:0000256" key="9">
    <source>
        <dbReference type="ARBA" id="ARBA00023136"/>
    </source>
</evidence>
<dbReference type="CDD" id="cd02094">
    <property type="entry name" value="P-type_ATPase_Cu-like"/>
    <property type="match status" value="1"/>
</dbReference>
<dbReference type="InterPro" id="IPR036412">
    <property type="entry name" value="HAD-like_sf"/>
</dbReference>
<dbReference type="InterPro" id="IPR023298">
    <property type="entry name" value="ATPase_P-typ_TM_dom_sf"/>
</dbReference>
<dbReference type="PROSITE" id="PS00154">
    <property type="entry name" value="ATPASE_E1_E2"/>
    <property type="match status" value="1"/>
</dbReference>
<dbReference type="Gene3D" id="3.30.70.100">
    <property type="match status" value="2"/>
</dbReference>
<dbReference type="SUPFAM" id="SSF81653">
    <property type="entry name" value="Calcium ATPase, transduction domain A"/>
    <property type="match status" value="1"/>
</dbReference>
<dbReference type="InterPro" id="IPR006121">
    <property type="entry name" value="HMA_dom"/>
</dbReference>
<keyword evidence="10" id="KW-1003">Cell membrane</keyword>
<dbReference type="InterPro" id="IPR023214">
    <property type="entry name" value="HAD_sf"/>
</dbReference>
<dbReference type="InterPro" id="IPR001757">
    <property type="entry name" value="P_typ_ATPase"/>
</dbReference>
<dbReference type="PRINTS" id="PR00119">
    <property type="entry name" value="CATATPASE"/>
</dbReference>
<comment type="caution">
    <text evidence="12">The sequence shown here is derived from an EMBL/GenBank/DDBJ whole genome shotgun (WGS) entry which is preliminary data.</text>
</comment>
<keyword evidence="5 10" id="KW-0547">Nucleotide-binding</keyword>
<dbReference type="NCBIfam" id="TIGR01511">
    <property type="entry name" value="ATPase-IB1_Cu"/>
    <property type="match status" value="1"/>
</dbReference>
<gene>
    <name evidence="12" type="ORF">ASN18_1336</name>
</gene>
<dbReference type="InterPro" id="IPR027256">
    <property type="entry name" value="P-typ_ATPase_IB"/>
</dbReference>
<keyword evidence="4 10" id="KW-0479">Metal-binding</keyword>
<dbReference type="SUPFAM" id="SSF55008">
    <property type="entry name" value="HMA, heavy metal-associated domain"/>
    <property type="match status" value="2"/>
</dbReference>
<dbReference type="InterPro" id="IPR017969">
    <property type="entry name" value="Heavy-metal-associated_CS"/>
</dbReference>
<dbReference type="Pfam" id="PF00403">
    <property type="entry name" value="HMA"/>
    <property type="match status" value="2"/>
</dbReference>
<dbReference type="Pfam" id="PF00122">
    <property type="entry name" value="E1-E2_ATPase"/>
    <property type="match status" value="1"/>
</dbReference>
<dbReference type="NCBIfam" id="TIGR01525">
    <property type="entry name" value="ATPase-IB_hvy"/>
    <property type="match status" value="1"/>
</dbReference>
<evidence type="ECO:0000256" key="5">
    <source>
        <dbReference type="ARBA" id="ARBA00022741"/>
    </source>
</evidence>